<evidence type="ECO:0000313" key="4">
    <source>
        <dbReference type="EMBL" id="OGZ11483.1"/>
    </source>
</evidence>
<dbReference type="SUPFAM" id="SSF52172">
    <property type="entry name" value="CheY-like"/>
    <property type="match status" value="1"/>
</dbReference>
<dbReference type="PANTHER" id="PTHR44591">
    <property type="entry name" value="STRESS RESPONSE REGULATOR PROTEIN 1"/>
    <property type="match status" value="1"/>
</dbReference>
<reference evidence="4 5" key="1">
    <citation type="journal article" date="2016" name="Nat. Commun.">
        <title>Thousands of microbial genomes shed light on interconnected biogeochemical processes in an aquifer system.</title>
        <authorList>
            <person name="Anantharaman K."/>
            <person name="Brown C.T."/>
            <person name="Hug L.A."/>
            <person name="Sharon I."/>
            <person name="Castelle C.J."/>
            <person name="Probst A.J."/>
            <person name="Thomas B.C."/>
            <person name="Singh A."/>
            <person name="Wilkins M.J."/>
            <person name="Karaoz U."/>
            <person name="Brodie E.L."/>
            <person name="Williams K.H."/>
            <person name="Hubbard S.S."/>
            <person name="Banfield J.F."/>
        </authorList>
    </citation>
    <scope>NUCLEOTIDE SEQUENCE [LARGE SCALE GENOMIC DNA]</scope>
</reference>
<dbReference type="CDD" id="cd17574">
    <property type="entry name" value="REC_OmpR"/>
    <property type="match status" value="1"/>
</dbReference>
<dbReference type="AlphaFoldDB" id="A0A1G2DD75"/>
<dbReference type="Pfam" id="PF00072">
    <property type="entry name" value="Response_reg"/>
    <property type="match status" value="1"/>
</dbReference>
<dbReference type="InterPro" id="IPR001789">
    <property type="entry name" value="Sig_transdc_resp-reg_receiver"/>
</dbReference>
<keyword evidence="1 2" id="KW-0597">Phosphoprotein</keyword>
<dbReference type="Proteomes" id="UP000178534">
    <property type="component" value="Unassembled WGS sequence"/>
</dbReference>
<proteinExistence type="predicted"/>
<evidence type="ECO:0000259" key="3">
    <source>
        <dbReference type="PROSITE" id="PS50110"/>
    </source>
</evidence>
<dbReference type="STRING" id="1798665.A2942_04425"/>
<dbReference type="PANTHER" id="PTHR44591:SF3">
    <property type="entry name" value="RESPONSE REGULATORY DOMAIN-CONTAINING PROTEIN"/>
    <property type="match status" value="1"/>
</dbReference>
<sequence length="137" mass="15166">MTNVLSAKVLMVEDDKFLRELAIQKFTKEGMKTIAAMDGEQAVMLAEKELPDIILLDILLPGIDGFEALKRIRANAALLKTPVFMLSNFGQAEDIARAKELGVDQFLVKANYTLDEIVVMVRESLAKVKASPQRLSS</sequence>
<dbReference type="EMBL" id="MHLP01000037">
    <property type="protein sequence ID" value="OGZ11483.1"/>
    <property type="molecule type" value="Genomic_DNA"/>
</dbReference>
<dbReference type="InterPro" id="IPR050595">
    <property type="entry name" value="Bact_response_regulator"/>
</dbReference>
<evidence type="ECO:0000256" key="1">
    <source>
        <dbReference type="ARBA" id="ARBA00022553"/>
    </source>
</evidence>
<accession>A0A1G2DD75</accession>
<feature type="domain" description="Response regulatory" evidence="3">
    <location>
        <begin position="8"/>
        <end position="124"/>
    </location>
</feature>
<evidence type="ECO:0000313" key="5">
    <source>
        <dbReference type="Proteomes" id="UP000178534"/>
    </source>
</evidence>
<dbReference type="GO" id="GO:0000160">
    <property type="term" value="P:phosphorelay signal transduction system"/>
    <property type="evidence" value="ECO:0007669"/>
    <property type="project" value="InterPro"/>
</dbReference>
<comment type="caution">
    <text evidence="4">The sequence shown here is derived from an EMBL/GenBank/DDBJ whole genome shotgun (WGS) entry which is preliminary data.</text>
</comment>
<protein>
    <recommendedName>
        <fullName evidence="3">Response regulatory domain-containing protein</fullName>
    </recommendedName>
</protein>
<dbReference type="Gene3D" id="3.40.50.2300">
    <property type="match status" value="1"/>
</dbReference>
<evidence type="ECO:0000256" key="2">
    <source>
        <dbReference type="PROSITE-ProRule" id="PRU00169"/>
    </source>
</evidence>
<gene>
    <name evidence="4" type="ORF">A2942_04425</name>
</gene>
<dbReference type="InterPro" id="IPR011006">
    <property type="entry name" value="CheY-like_superfamily"/>
</dbReference>
<dbReference type="SMART" id="SM00448">
    <property type="entry name" value="REC"/>
    <property type="match status" value="1"/>
</dbReference>
<organism evidence="4 5">
    <name type="scientific">Candidatus Lloydbacteria bacterium RIFCSPLOWO2_01_FULL_50_20</name>
    <dbReference type="NCBI Taxonomy" id="1798665"/>
    <lineage>
        <taxon>Bacteria</taxon>
        <taxon>Candidatus Lloydiibacteriota</taxon>
    </lineage>
</organism>
<name>A0A1G2DD75_9BACT</name>
<dbReference type="PROSITE" id="PS50110">
    <property type="entry name" value="RESPONSE_REGULATORY"/>
    <property type="match status" value="1"/>
</dbReference>
<feature type="modified residue" description="4-aspartylphosphate" evidence="2">
    <location>
        <position position="57"/>
    </location>
</feature>